<evidence type="ECO:0000256" key="2">
    <source>
        <dbReference type="ARBA" id="ARBA00022603"/>
    </source>
</evidence>
<reference evidence="8 9" key="1">
    <citation type="submission" date="2016-10" db="EMBL/GenBank/DDBJ databases">
        <title>Genome sequence of Mycobacterium talmonii.</title>
        <authorList>
            <person name="Greninger A.L."/>
            <person name="Elliott B."/>
            <person name="Vasireddy S."/>
            <person name="Vasireddy R."/>
        </authorList>
    </citation>
    <scope>NUCLEOTIDE SEQUENCE [LARGE SCALE GENOMIC DNA]</scope>
    <source>
        <strain evidence="9">NE-TNMC-100812</strain>
    </source>
</reference>
<gene>
    <name evidence="8" type="ORF">BKN37_13620</name>
</gene>
<dbReference type="GO" id="GO:0009307">
    <property type="term" value="P:DNA restriction-modification system"/>
    <property type="evidence" value="ECO:0007669"/>
    <property type="project" value="UniProtKB-KW"/>
</dbReference>
<keyword evidence="2 6" id="KW-0489">Methyltransferase</keyword>
<evidence type="ECO:0000256" key="5">
    <source>
        <dbReference type="ARBA" id="ARBA00022747"/>
    </source>
</evidence>
<dbReference type="RefSeq" id="WP_071026654.1">
    <property type="nucleotide sequence ID" value="NZ_MLQM01000066.1"/>
</dbReference>
<dbReference type="GO" id="GO:0003886">
    <property type="term" value="F:DNA (cytosine-5-)-methyltransferase activity"/>
    <property type="evidence" value="ECO:0007669"/>
    <property type="project" value="UniProtKB-EC"/>
</dbReference>
<proteinExistence type="inferred from homology"/>
<organism evidence="8 9">
    <name type="scientific">Mycobacterium talmoniae</name>
    <dbReference type="NCBI Taxonomy" id="1858794"/>
    <lineage>
        <taxon>Bacteria</taxon>
        <taxon>Bacillati</taxon>
        <taxon>Actinomycetota</taxon>
        <taxon>Actinomycetes</taxon>
        <taxon>Mycobacteriales</taxon>
        <taxon>Mycobacteriaceae</taxon>
        <taxon>Mycobacterium</taxon>
    </lineage>
</organism>
<dbReference type="Gene3D" id="3.40.50.150">
    <property type="entry name" value="Vaccinia Virus protein VP39"/>
    <property type="match status" value="1"/>
</dbReference>
<comment type="similarity">
    <text evidence="6">Belongs to the class I-like SAM-binding methyltransferase superfamily. C5-methyltransferase family.</text>
</comment>
<name>A0A1S1NIM8_9MYCO</name>
<evidence type="ECO:0000256" key="3">
    <source>
        <dbReference type="ARBA" id="ARBA00022679"/>
    </source>
</evidence>
<dbReference type="PRINTS" id="PR00105">
    <property type="entry name" value="C5METTRFRASE"/>
</dbReference>
<dbReference type="EMBL" id="MLQM01000066">
    <property type="protein sequence ID" value="OHV03707.1"/>
    <property type="molecule type" value="Genomic_DNA"/>
</dbReference>
<evidence type="ECO:0000313" key="9">
    <source>
        <dbReference type="Proteomes" id="UP000179734"/>
    </source>
</evidence>
<dbReference type="InterPro" id="IPR029063">
    <property type="entry name" value="SAM-dependent_MTases_sf"/>
</dbReference>
<evidence type="ECO:0000256" key="6">
    <source>
        <dbReference type="PROSITE-ProRule" id="PRU01016"/>
    </source>
</evidence>
<protein>
    <recommendedName>
        <fullName evidence="1">DNA (cytosine-5-)-methyltransferase</fullName>
        <ecNumber evidence="1">2.1.1.37</ecNumber>
    </recommendedName>
</protein>
<sequence length="278" mass="30145">MLTVRDYDTTEAWERADSGLYLPPRPQRRHDRPIAVDLFCGAGGFGCGFHQAGYYVAAAVEWDVAASLTYLCNLARPGVKIHVDPTHPIADGQRSSKAGKRKTARKAVPFDAHIGTGWISNEPPDHPGCEHFYLYDVRNLTGQRILDDLGLEVGEVDCVTGGPPCQGYSVAGKRDVMDPRNSLVFEFARLVCEIRPKTFVMENVVGMTTMRTPEGIPVIDALCAALSGGGYGDYEALRNALAGAPQAKAGVRDAKAMKKHVDDDPPAVDEPTLFEVTS</sequence>
<dbReference type="AlphaFoldDB" id="A0A1S1NIM8"/>
<dbReference type="PROSITE" id="PS51679">
    <property type="entry name" value="SAM_MT_C5"/>
    <property type="match status" value="1"/>
</dbReference>
<dbReference type="SUPFAM" id="SSF53335">
    <property type="entry name" value="S-adenosyl-L-methionine-dependent methyltransferases"/>
    <property type="match status" value="1"/>
</dbReference>
<accession>A0A1S1NIM8</accession>
<dbReference type="EC" id="2.1.1.37" evidence="1"/>
<dbReference type="InterPro" id="IPR001525">
    <property type="entry name" value="C5_MeTfrase"/>
</dbReference>
<dbReference type="InterPro" id="IPR050390">
    <property type="entry name" value="C5-Methyltransferase"/>
</dbReference>
<evidence type="ECO:0000256" key="1">
    <source>
        <dbReference type="ARBA" id="ARBA00011975"/>
    </source>
</evidence>
<dbReference type="Pfam" id="PF00145">
    <property type="entry name" value="DNA_methylase"/>
    <property type="match status" value="2"/>
</dbReference>
<dbReference type="GO" id="GO:0032259">
    <property type="term" value="P:methylation"/>
    <property type="evidence" value="ECO:0007669"/>
    <property type="project" value="UniProtKB-KW"/>
</dbReference>
<feature type="region of interest" description="Disordered" evidence="7">
    <location>
        <begin position="255"/>
        <end position="278"/>
    </location>
</feature>
<keyword evidence="4 6" id="KW-0949">S-adenosyl-L-methionine</keyword>
<dbReference type="Proteomes" id="UP000179734">
    <property type="component" value="Unassembled WGS sequence"/>
</dbReference>
<dbReference type="PROSITE" id="PS00094">
    <property type="entry name" value="C5_MTASE_1"/>
    <property type="match status" value="1"/>
</dbReference>
<keyword evidence="3 6" id="KW-0808">Transferase</keyword>
<evidence type="ECO:0000313" key="8">
    <source>
        <dbReference type="EMBL" id="OHV03707.1"/>
    </source>
</evidence>
<dbReference type="PANTHER" id="PTHR10629">
    <property type="entry name" value="CYTOSINE-SPECIFIC METHYLTRANSFERASE"/>
    <property type="match status" value="1"/>
</dbReference>
<keyword evidence="9" id="KW-1185">Reference proteome</keyword>
<keyword evidence="5" id="KW-0680">Restriction system</keyword>
<evidence type="ECO:0000256" key="4">
    <source>
        <dbReference type="ARBA" id="ARBA00022691"/>
    </source>
</evidence>
<evidence type="ECO:0000256" key="7">
    <source>
        <dbReference type="SAM" id="MobiDB-lite"/>
    </source>
</evidence>
<dbReference type="PANTHER" id="PTHR10629:SF52">
    <property type="entry name" value="DNA (CYTOSINE-5)-METHYLTRANSFERASE 1"/>
    <property type="match status" value="1"/>
</dbReference>
<dbReference type="InterPro" id="IPR018117">
    <property type="entry name" value="C5_DNA_meth_AS"/>
</dbReference>
<feature type="active site" evidence="6">
    <location>
        <position position="165"/>
    </location>
</feature>
<comment type="caution">
    <text evidence="8">The sequence shown here is derived from an EMBL/GenBank/DDBJ whole genome shotgun (WGS) entry which is preliminary data.</text>
</comment>